<feature type="non-terminal residue" evidence="2">
    <location>
        <position position="81"/>
    </location>
</feature>
<protein>
    <recommendedName>
        <fullName evidence="1">DUS-like FMN-binding domain-containing protein</fullName>
    </recommendedName>
</protein>
<comment type="caution">
    <text evidence="2">The sequence shown here is derived from an EMBL/GenBank/DDBJ whole genome shotgun (WGS) entry which is preliminary data.</text>
</comment>
<evidence type="ECO:0000259" key="1">
    <source>
        <dbReference type="Pfam" id="PF01207"/>
    </source>
</evidence>
<dbReference type="AlphaFoldDB" id="X1J2L3"/>
<dbReference type="Gene3D" id="3.20.20.70">
    <property type="entry name" value="Aldolase class I"/>
    <property type="match status" value="1"/>
</dbReference>
<evidence type="ECO:0000313" key="2">
    <source>
        <dbReference type="EMBL" id="GAH88936.1"/>
    </source>
</evidence>
<dbReference type="Pfam" id="PF01207">
    <property type="entry name" value="Dus"/>
    <property type="match status" value="1"/>
</dbReference>
<feature type="domain" description="DUS-like FMN-binding" evidence="1">
    <location>
        <begin position="22"/>
        <end position="81"/>
    </location>
</feature>
<proteinExistence type="predicted"/>
<reference evidence="2" key="1">
    <citation type="journal article" date="2014" name="Front. Microbiol.">
        <title>High frequency of phylogenetically diverse reductive dehalogenase-homologous genes in deep subseafloor sedimentary metagenomes.</title>
        <authorList>
            <person name="Kawai M."/>
            <person name="Futagami T."/>
            <person name="Toyoda A."/>
            <person name="Takaki Y."/>
            <person name="Nishi S."/>
            <person name="Hori S."/>
            <person name="Arai W."/>
            <person name="Tsubouchi T."/>
            <person name="Morono Y."/>
            <person name="Uchiyama I."/>
            <person name="Ito T."/>
            <person name="Fujiyama A."/>
            <person name="Inagaki F."/>
            <person name="Takami H."/>
        </authorList>
    </citation>
    <scope>NUCLEOTIDE SEQUENCE</scope>
    <source>
        <strain evidence="2">Expedition CK06-06</strain>
    </source>
</reference>
<name>X1J2L3_9ZZZZ</name>
<dbReference type="SUPFAM" id="SSF51395">
    <property type="entry name" value="FMN-linked oxidoreductases"/>
    <property type="match status" value="1"/>
</dbReference>
<organism evidence="2">
    <name type="scientific">marine sediment metagenome</name>
    <dbReference type="NCBI Taxonomy" id="412755"/>
    <lineage>
        <taxon>unclassified sequences</taxon>
        <taxon>metagenomes</taxon>
        <taxon>ecological metagenomes</taxon>
    </lineage>
</organism>
<dbReference type="EMBL" id="BARU01036270">
    <property type="protein sequence ID" value="GAH88936.1"/>
    <property type="molecule type" value="Genomic_DNA"/>
</dbReference>
<dbReference type="InterPro" id="IPR013785">
    <property type="entry name" value="Aldolase_TIM"/>
</dbReference>
<sequence>MTLKPFRMGALTMELPVILSSLTGYTDQAYRMICRELGAGLCGTEMLLDKSLLLSEKLRRRNVQMGVGDHPLSAQLIGNTP</sequence>
<gene>
    <name evidence="2" type="ORF">S03H2_56664</name>
</gene>
<dbReference type="InterPro" id="IPR035587">
    <property type="entry name" value="DUS-like_FMN-bd"/>
</dbReference>
<accession>X1J2L3</accession>